<evidence type="ECO:0000313" key="1">
    <source>
        <dbReference type="EMBL" id="MFK2827199.1"/>
    </source>
</evidence>
<gene>
    <name evidence="1" type="ORF">QYG89_16385</name>
</gene>
<protein>
    <submittedName>
        <fullName evidence="1">DNA-binding protein</fullName>
    </submittedName>
</protein>
<keyword evidence="2" id="KW-1185">Reference proteome</keyword>
<proteinExistence type="predicted"/>
<evidence type="ECO:0000313" key="2">
    <source>
        <dbReference type="Proteomes" id="UP001619911"/>
    </source>
</evidence>
<keyword evidence="1" id="KW-0238">DNA-binding</keyword>
<name>A0ABW8IDH9_9BACI</name>
<comment type="caution">
    <text evidence="1">The sequence shown here is derived from an EMBL/GenBank/DDBJ whole genome shotgun (WGS) entry which is preliminary data.</text>
</comment>
<reference evidence="1 2" key="1">
    <citation type="submission" date="2023-07" db="EMBL/GenBank/DDBJ databases">
        <title>Bacillus lucianemedeirus sp. nov, a new species isolated from an immunobiological production facility.</title>
        <authorList>
            <person name="Costa L.V."/>
            <person name="Miranda R.V.S.L."/>
            <person name="Brandao M.L.L."/>
            <person name="Reis C.M.F."/>
            <person name="Frazao A.M."/>
            <person name="Cruz F.V."/>
            <person name="Baio P.V.P."/>
            <person name="Veras J.F.C."/>
            <person name="Ramos J.N."/>
            <person name="Vieira V."/>
        </authorList>
    </citation>
    <scope>NUCLEOTIDE SEQUENCE [LARGE SCALE GENOMIC DNA]</scope>
    <source>
        <strain evidence="1 2">B190/17</strain>
    </source>
</reference>
<dbReference type="EMBL" id="JAUIYO010000025">
    <property type="protein sequence ID" value="MFK2827199.1"/>
    <property type="molecule type" value="Genomic_DNA"/>
</dbReference>
<organism evidence="1 2">
    <name type="scientific">Bacillus lumedeiriae</name>
    <dbReference type="NCBI Taxonomy" id="3058829"/>
    <lineage>
        <taxon>Bacteria</taxon>
        <taxon>Bacillati</taxon>
        <taxon>Bacillota</taxon>
        <taxon>Bacilli</taxon>
        <taxon>Bacillales</taxon>
        <taxon>Bacillaceae</taxon>
        <taxon>Bacillus</taxon>
    </lineage>
</organism>
<accession>A0ABW8IDH9</accession>
<dbReference type="GO" id="GO:0003677">
    <property type="term" value="F:DNA binding"/>
    <property type="evidence" value="ECO:0007669"/>
    <property type="project" value="UniProtKB-KW"/>
</dbReference>
<sequence>MYENNIFNLSLNEEGLKALFLQEVNKHLEKLEKETILLDSKELCKMLCLSWPTVEKLFLQDPNFPSIRIGKKWLFNREKVKEYIDQWSDDIREQGGNVEL</sequence>
<dbReference type="RefSeq" id="WP_404319240.1">
    <property type="nucleotide sequence ID" value="NZ_JAUIYO010000025.1"/>
</dbReference>
<dbReference type="Proteomes" id="UP001619911">
    <property type="component" value="Unassembled WGS sequence"/>
</dbReference>